<dbReference type="InterPro" id="IPR051618">
    <property type="entry name" value="Actin-binding_LIM"/>
</dbReference>
<dbReference type="InterPro" id="IPR036886">
    <property type="entry name" value="Villin_headpiece_dom_sf"/>
</dbReference>
<dbReference type="Proteomes" id="UP000015102">
    <property type="component" value="Unassembled WGS sequence"/>
</dbReference>
<dbReference type="FunFam" id="1.10.950.10:FF:000001">
    <property type="entry name" value="actin-binding LIM protein 1 isoform X2"/>
    <property type="match status" value="1"/>
</dbReference>
<dbReference type="PANTHER" id="PTHR24213">
    <property type="entry name" value="ACTIN-BINDING LIM PROTEIN"/>
    <property type="match status" value="1"/>
</dbReference>
<dbReference type="Pfam" id="PF02209">
    <property type="entry name" value="VHP"/>
    <property type="match status" value="1"/>
</dbReference>
<reference evidence="4" key="1">
    <citation type="submission" date="2013-02" db="EMBL/GenBank/DDBJ databases">
        <authorList>
            <person name="Hughes D."/>
        </authorList>
    </citation>
    <scope>NUCLEOTIDE SEQUENCE</scope>
    <source>
        <strain>Durham</strain>
        <strain evidence="4">NC isolate 2 -- Noor lab</strain>
    </source>
</reference>
<dbReference type="InterPro" id="IPR003128">
    <property type="entry name" value="Villin_headpiece"/>
</dbReference>
<dbReference type="PANTHER" id="PTHR24213:SF9">
    <property type="entry name" value="UNCOORDINATED 115A, ISOFORM B-RELATED"/>
    <property type="match status" value="1"/>
</dbReference>
<evidence type="ECO:0000313" key="4">
    <source>
        <dbReference type="Proteomes" id="UP000015102"/>
    </source>
</evidence>
<feature type="domain" description="HP" evidence="2">
    <location>
        <begin position="247"/>
        <end position="312"/>
    </location>
</feature>
<dbReference type="SUPFAM" id="SSF47050">
    <property type="entry name" value="VHP, Villin headpiece domain"/>
    <property type="match status" value="1"/>
</dbReference>
<dbReference type="STRING" id="36166.T1GNB9"/>
<dbReference type="EMBL" id="CAQQ02056427">
    <property type="status" value="NOT_ANNOTATED_CDS"/>
    <property type="molecule type" value="Genomic_DNA"/>
</dbReference>
<feature type="compositionally biased region" description="Basic and acidic residues" evidence="1">
    <location>
        <begin position="59"/>
        <end position="68"/>
    </location>
</feature>
<evidence type="ECO:0000313" key="3">
    <source>
        <dbReference type="EnsemblMetazoa" id="MESCA005066-PA"/>
    </source>
</evidence>
<accession>T1GNB9</accession>
<dbReference type="GO" id="GO:0051015">
    <property type="term" value="F:actin filament binding"/>
    <property type="evidence" value="ECO:0007669"/>
    <property type="project" value="TreeGrafter"/>
</dbReference>
<dbReference type="OMA" id="YFERSTY"/>
<evidence type="ECO:0000256" key="1">
    <source>
        <dbReference type="SAM" id="MobiDB-lite"/>
    </source>
</evidence>
<feature type="region of interest" description="Disordered" evidence="1">
    <location>
        <begin position="1"/>
        <end position="84"/>
    </location>
</feature>
<dbReference type="AlphaFoldDB" id="T1GNB9"/>
<name>T1GNB9_MEGSC</name>
<dbReference type="EnsemblMetazoa" id="MESCA005066-RA">
    <property type="protein sequence ID" value="MESCA005066-PA"/>
    <property type="gene ID" value="MESCA005066"/>
</dbReference>
<feature type="compositionally biased region" description="Basic and acidic residues" evidence="1">
    <location>
        <begin position="30"/>
        <end position="50"/>
    </location>
</feature>
<dbReference type="Gene3D" id="1.10.950.10">
    <property type="entry name" value="Villin headpiece domain"/>
    <property type="match status" value="1"/>
</dbReference>
<proteinExistence type="predicted"/>
<dbReference type="GO" id="GO:0007010">
    <property type="term" value="P:cytoskeleton organization"/>
    <property type="evidence" value="ECO:0007669"/>
    <property type="project" value="InterPro"/>
</dbReference>
<dbReference type="GO" id="GO:0015629">
    <property type="term" value="C:actin cytoskeleton"/>
    <property type="evidence" value="ECO:0007669"/>
    <property type="project" value="TreeGrafter"/>
</dbReference>
<dbReference type="PROSITE" id="PS51089">
    <property type="entry name" value="HP"/>
    <property type="match status" value="1"/>
</dbReference>
<reference evidence="3" key="2">
    <citation type="submission" date="2015-06" db="UniProtKB">
        <authorList>
            <consortium name="EnsemblMetazoa"/>
        </authorList>
    </citation>
    <scope>IDENTIFICATION</scope>
</reference>
<dbReference type="SMART" id="SM00153">
    <property type="entry name" value="VHP"/>
    <property type="match status" value="1"/>
</dbReference>
<protein>
    <recommendedName>
        <fullName evidence="2">HP domain-containing protein</fullName>
    </recommendedName>
</protein>
<dbReference type="HOGENOM" id="CLU_1075821_0_0_1"/>
<evidence type="ECO:0000259" key="2">
    <source>
        <dbReference type="PROSITE" id="PS51089"/>
    </source>
</evidence>
<dbReference type="GO" id="GO:0030032">
    <property type="term" value="P:lamellipodium assembly"/>
    <property type="evidence" value="ECO:0007669"/>
    <property type="project" value="TreeGrafter"/>
</dbReference>
<organism evidence="3 4">
    <name type="scientific">Megaselia scalaris</name>
    <name type="common">Humpbacked fly</name>
    <name type="synonym">Phora scalaris</name>
    <dbReference type="NCBI Taxonomy" id="36166"/>
    <lineage>
        <taxon>Eukaryota</taxon>
        <taxon>Metazoa</taxon>
        <taxon>Ecdysozoa</taxon>
        <taxon>Arthropoda</taxon>
        <taxon>Hexapoda</taxon>
        <taxon>Insecta</taxon>
        <taxon>Pterygota</taxon>
        <taxon>Neoptera</taxon>
        <taxon>Endopterygota</taxon>
        <taxon>Diptera</taxon>
        <taxon>Brachycera</taxon>
        <taxon>Muscomorpha</taxon>
        <taxon>Platypezoidea</taxon>
        <taxon>Phoridae</taxon>
        <taxon>Megaseliini</taxon>
        <taxon>Megaselia</taxon>
    </lineage>
</organism>
<keyword evidence="4" id="KW-1185">Reference proteome</keyword>
<sequence>MRVLVDTIRSETPRPKSPGMNNEEPIELSHYPDAKKPLPGEKPKIERDDFPAPPYPYTDPERRRKYSDSYKGVPASDDEDEVDQENIGVTEEIYESPIGASPSRNLDHQKPFYEDEYFERSTYYRGSIGKSIGNATSYNAIHSYRSPPKPGYGFKVSTLPPSSIRTNGYCSDYSFGGMGDKTHSTDFSCNKSEASVDSITEGDRRALMGCDLPPSSTYSGIPLSYHYPQAGLMRRSLPNMAHSMLVHEPAKIYPYHLLIITNYRLPSDVDRCNLERHLSDIEFENILQCTRAEFYRMPQWRRNEIKRRARLF</sequence>